<protein>
    <submittedName>
        <fullName evidence="3">Chaperonin 10-like protein</fullName>
    </submittedName>
</protein>
<dbReference type="GO" id="GO:0016491">
    <property type="term" value="F:oxidoreductase activity"/>
    <property type="evidence" value="ECO:0007669"/>
    <property type="project" value="InterPro"/>
</dbReference>
<dbReference type="PANTHER" id="PTHR11695:SF294">
    <property type="entry name" value="RETICULON-4-INTERACTING PROTEIN 1, MITOCHONDRIAL"/>
    <property type="match status" value="1"/>
</dbReference>
<dbReference type="InterPro" id="IPR013154">
    <property type="entry name" value="ADH-like_N"/>
</dbReference>
<feature type="domain" description="Enoyl reductase (ER)" evidence="2">
    <location>
        <begin position="25"/>
        <end position="377"/>
    </location>
</feature>
<keyword evidence="4" id="KW-1185">Reference proteome</keyword>
<evidence type="ECO:0000259" key="2">
    <source>
        <dbReference type="SMART" id="SM00829"/>
    </source>
</evidence>
<evidence type="ECO:0000313" key="4">
    <source>
        <dbReference type="Proteomes" id="UP001174934"/>
    </source>
</evidence>
<accession>A0AA39WGD9</accession>
<dbReference type="SUPFAM" id="SSF50129">
    <property type="entry name" value="GroES-like"/>
    <property type="match status" value="1"/>
</dbReference>
<dbReference type="Gene3D" id="3.40.50.720">
    <property type="entry name" value="NAD(P)-binding Rossmann-like Domain"/>
    <property type="match status" value="1"/>
</dbReference>
<dbReference type="AlphaFoldDB" id="A0AA39WGD9"/>
<dbReference type="InterPro" id="IPR036291">
    <property type="entry name" value="NAD(P)-bd_dom_sf"/>
</dbReference>
<dbReference type="CDD" id="cd05289">
    <property type="entry name" value="MDR_like_2"/>
    <property type="match status" value="1"/>
</dbReference>
<dbReference type="Pfam" id="PF13602">
    <property type="entry name" value="ADH_zinc_N_2"/>
    <property type="match status" value="1"/>
</dbReference>
<dbReference type="EMBL" id="JAULSR010000007">
    <property type="protein sequence ID" value="KAK0614897.1"/>
    <property type="molecule type" value="Genomic_DNA"/>
</dbReference>
<sequence length="380" mass="40755">MKRSLATMAQNIPLTMRSLAITKHTRPSGYQVLELPVPTIEAPDDVLIRVHAAAIMTGDTQYARGGGKLLGMPTEFPFKLGMEGAGVVVAIGSGVKSLRVGDAVYGLYFKHGNFPLPRPGFVSDYTVVPADILLLKPPHLSFEQAAALAGTICTQYQCLKRYFALANEPLDGATLEGKTVFVPGALSATGSMAVQIVKNIFGASRVISTVSTPKMGLVEQHLPGLVDQLVDYKTQDVVSVVGKGTVDFVFNTQWDMVRTGFPLANPETGIVVSLASWPSAAIARSMFGAANVPFYVIWFATLAHWYYAWKLRGTNIKVEFVSGNPGKREDLEKAGEWVASGKLTPVMTVVSLDDIQAVRRASEMVAAGKGGLGKLVIKIV</sequence>
<dbReference type="InterPro" id="IPR050700">
    <property type="entry name" value="YIM1/Zinc_Alcohol_DH_Fams"/>
</dbReference>
<dbReference type="InterPro" id="IPR011032">
    <property type="entry name" value="GroES-like_sf"/>
</dbReference>
<dbReference type="PANTHER" id="PTHR11695">
    <property type="entry name" value="ALCOHOL DEHYDROGENASE RELATED"/>
    <property type="match status" value="1"/>
</dbReference>
<keyword evidence="1" id="KW-1133">Transmembrane helix</keyword>
<dbReference type="Proteomes" id="UP001174934">
    <property type="component" value="Unassembled WGS sequence"/>
</dbReference>
<keyword evidence="1" id="KW-0812">Transmembrane</keyword>
<proteinExistence type="predicted"/>
<comment type="caution">
    <text evidence="3">The sequence shown here is derived from an EMBL/GenBank/DDBJ whole genome shotgun (WGS) entry which is preliminary data.</text>
</comment>
<organism evidence="3 4">
    <name type="scientific">Bombardia bombarda</name>
    <dbReference type="NCBI Taxonomy" id="252184"/>
    <lineage>
        <taxon>Eukaryota</taxon>
        <taxon>Fungi</taxon>
        <taxon>Dikarya</taxon>
        <taxon>Ascomycota</taxon>
        <taxon>Pezizomycotina</taxon>
        <taxon>Sordariomycetes</taxon>
        <taxon>Sordariomycetidae</taxon>
        <taxon>Sordariales</taxon>
        <taxon>Lasiosphaeriaceae</taxon>
        <taxon>Bombardia</taxon>
    </lineage>
</organism>
<dbReference type="SMART" id="SM00829">
    <property type="entry name" value="PKS_ER"/>
    <property type="match status" value="1"/>
</dbReference>
<dbReference type="Gene3D" id="3.90.180.10">
    <property type="entry name" value="Medium-chain alcohol dehydrogenases, catalytic domain"/>
    <property type="match status" value="1"/>
</dbReference>
<evidence type="ECO:0000256" key="1">
    <source>
        <dbReference type="SAM" id="Phobius"/>
    </source>
</evidence>
<feature type="transmembrane region" description="Helical" evidence="1">
    <location>
        <begin position="286"/>
        <end position="307"/>
    </location>
</feature>
<dbReference type="Pfam" id="PF08240">
    <property type="entry name" value="ADH_N"/>
    <property type="match status" value="1"/>
</dbReference>
<keyword evidence="1" id="KW-0472">Membrane</keyword>
<evidence type="ECO:0000313" key="3">
    <source>
        <dbReference type="EMBL" id="KAK0614897.1"/>
    </source>
</evidence>
<dbReference type="InterPro" id="IPR020843">
    <property type="entry name" value="ER"/>
</dbReference>
<gene>
    <name evidence="3" type="ORF">B0T17DRAFT_540487</name>
</gene>
<dbReference type="SUPFAM" id="SSF51735">
    <property type="entry name" value="NAD(P)-binding Rossmann-fold domains"/>
    <property type="match status" value="1"/>
</dbReference>
<name>A0AA39WGD9_9PEZI</name>
<reference evidence="3" key="1">
    <citation type="submission" date="2023-06" db="EMBL/GenBank/DDBJ databases">
        <title>Genome-scale phylogeny and comparative genomics of the fungal order Sordariales.</title>
        <authorList>
            <consortium name="Lawrence Berkeley National Laboratory"/>
            <person name="Hensen N."/>
            <person name="Bonometti L."/>
            <person name="Westerberg I."/>
            <person name="Brannstrom I.O."/>
            <person name="Guillou S."/>
            <person name="Cros-Aarteil S."/>
            <person name="Calhoun S."/>
            <person name="Haridas S."/>
            <person name="Kuo A."/>
            <person name="Mondo S."/>
            <person name="Pangilinan J."/>
            <person name="Riley R."/>
            <person name="LaButti K."/>
            <person name="Andreopoulos B."/>
            <person name="Lipzen A."/>
            <person name="Chen C."/>
            <person name="Yanf M."/>
            <person name="Daum C."/>
            <person name="Ng V."/>
            <person name="Clum A."/>
            <person name="Steindorff A."/>
            <person name="Ohm R."/>
            <person name="Martin F."/>
            <person name="Silar P."/>
            <person name="Natvig D."/>
            <person name="Lalanne C."/>
            <person name="Gautier V."/>
            <person name="Ament-velasquez S.L."/>
            <person name="Kruys A."/>
            <person name="Hutchinson M.I."/>
            <person name="Powell A.J."/>
            <person name="Barry K."/>
            <person name="Miller A.N."/>
            <person name="Grigoriev I.V."/>
            <person name="Debuchy R."/>
            <person name="Gladieux P."/>
            <person name="Thoren M.H."/>
            <person name="Johannesson H."/>
        </authorList>
    </citation>
    <scope>NUCLEOTIDE SEQUENCE</scope>
    <source>
        <strain evidence="3">SMH3391-2</strain>
    </source>
</reference>